<reference evidence="1 2" key="1">
    <citation type="submission" date="2016-11" db="EMBL/GenBank/DDBJ databases">
        <authorList>
            <person name="Varghese N."/>
            <person name="Submissions S."/>
        </authorList>
    </citation>
    <scope>NUCLEOTIDE SEQUENCE [LARGE SCALE GENOMIC DNA]</scope>
    <source>
        <strain evidence="1 2">DSM 19027</strain>
    </source>
</reference>
<protein>
    <submittedName>
        <fullName evidence="1">Motility protein</fullName>
    </submittedName>
</protein>
<dbReference type="EMBL" id="FQZP01000018">
    <property type="protein sequence ID" value="SHI98782.1"/>
    <property type="molecule type" value="Genomic_DNA"/>
</dbReference>
<proteinExistence type="predicted"/>
<evidence type="ECO:0000313" key="1">
    <source>
        <dbReference type="EMBL" id="SHI98782.1"/>
    </source>
</evidence>
<evidence type="ECO:0000313" key="2">
    <source>
        <dbReference type="Proteomes" id="UP000324781"/>
    </source>
</evidence>
<gene>
    <name evidence="1" type="ORF">SAMN05444373_101818</name>
</gene>
<dbReference type="Pfam" id="PF14070">
    <property type="entry name" value="YjfB_motility"/>
    <property type="match status" value="1"/>
</dbReference>
<organism evidence="1 2">
    <name type="scientific">Thermoclostridium caenicola</name>
    <dbReference type="NCBI Taxonomy" id="659425"/>
    <lineage>
        <taxon>Bacteria</taxon>
        <taxon>Bacillati</taxon>
        <taxon>Bacillota</taxon>
        <taxon>Clostridia</taxon>
        <taxon>Eubacteriales</taxon>
        <taxon>Oscillospiraceae</taxon>
        <taxon>Thermoclostridium</taxon>
    </lineage>
</organism>
<dbReference type="InterPro" id="IPR025906">
    <property type="entry name" value="YjfB_motility"/>
</dbReference>
<dbReference type="AlphaFoldDB" id="A0A1M6FM91"/>
<name>A0A1M6FM91_9FIRM</name>
<accession>A0A1M6FM91</accession>
<dbReference type="RefSeq" id="WP_188118414.1">
    <property type="nucleotide sequence ID" value="NZ_DAONMB010000114.1"/>
</dbReference>
<keyword evidence="2" id="KW-1185">Reference proteome</keyword>
<dbReference type="Proteomes" id="UP000324781">
    <property type="component" value="Unassembled WGS sequence"/>
</dbReference>
<sequence>MNIAAISVIYHQSALKQQAGIAIMKKAMENMQTDTQALIRMMEQSVHPHKGVHVDTRV</sequence>